<reference evidence="1 2" key="1">
    <citation type="submission" date="2024-07" db="EMBL/GenBank/DDBJ databases">
        <authorList>
            <person name="Akdeniz Z."/>
        </authorList>
    </citation>
    <scope>NUCLEOTIDE SEQUENCE [LARGE SCALE GENOMIC DNA]</scope>
</reference>
<sequence>MKSNILQNRLNKIAVLSKTGDVTQEVIQRLISEEQTQQQKIKERAQTDINPIQLLNDTLSQYSRQTEQVKMPWWLPPTIKEAIEPFTVMGGGIAFSCLLCEQLYIKIFCHFQCG</sequence>
<keyword evidence="2" id="KW-1185">Reference proteome</keyword>
<proteinExistence type="predicted"/>
<protein>
    <submittedName>
        <fullName evidence="1">Uncharacterized protein</fullName>
    </submittedName>
</protein>
<gene>
    <name evidence="1" type="ORF">HINF_LOCUS6770</name>
</gene>
<comment type="caution">
    <text evidence="1">The sequence shown here is derived from an EMBL/GenBank/DDBJ whole genome shotgun (WGS) entry which is preliminary data.</text>
</comment>
<evidence type="ECO:0000313" key="2">
    <source>
        <dbReference type="Proteomes" id="UP001642409"/>
    </source>
</evidence>
<name>A0ABP1GXM1_9EUKA</name>
<accession>A0ABP1GXM1</accession>
<organism evidence="1 2">
    <name type="scientific">Hexamita inflata</name>
    <dbReference type="NCBI Taxonomy" id="28002"/>
    <lineage>
        <taxon>Eukaryota</taxon>
        <taxon>Metamonada</taxon>
        <taxon>Diplomonadida</taxon>
        <taxon>Hexamitidae</taxon>
        <taxon>Hexamitinae</taxon>
        <taxon>Hexamita</taxon>
    </lineage>
</organism>
<dbReference type="Proteomes" id="UP001642409">
    <property type="component" value="Unassembled WGS sequence"/>
</dbReference>
<dbReference type="EMBL" id="CAXDID020000013">
    <property type="protein sequence ID" value="CAL5981667.1"/>
    <property type="molecule type" value="Genomic_DNA"/>
</dbReference>
<evidence type="ECO:0000313" key="1">
    <source>
        <dbReference type="EMBL" id="CAL5981667.1"/>
    </source>
</evidence>